<dbReference type="PROSITE" id="PS50089">
    <property type="entry name" value="ZF_RING_2"/>
    <property type="match status" value="1"/>
</dbReference>
<evidence type="ECO:0000256" key="4">
    <source>
        <dbReference type="PROSITE-ProRule" id="PRU00175"/>
    </source>
</evidence>
<reference evidence="8" key="1">
    <citation type="submission" date="2025-08" db="UniProtKB">
        <authorList>
            <consortium name="RefSeq"/>
        </authorList>
    </citation>
    <scope>IDENTIFICATION</scope>
    <source>
        <tissue evidence="8">Whole organism</tissue>
    </source>
</reference>
<evidence type="ECO:0000313" key="7">
    <source>
        <dbReference type="Proteomes" id="UP000504606"/>
    </source>
</evidence>
<evidence type="ECO:0000256" key="1">
    <source>
        <dbReference type="ARBA" id="ARBA00022723"/>
    </source>
</evidence>
<dbReference type="InterPro" id="IPR051435">
    <property type="entry name" value="RING_finger_E3_ubiq-ligases"/>
</dbReference>
<dbReference type="RefSeq" id="XP_052125246.1">
    <property type="nucleotide sequence ID" value="XM_052269286.1"/>
</dbReference>
<organism evidence="7 8">
    <name type="scientific">Frankliniella occidentalis</name>
    <name type="common">Western flower thrips</name>
    <name type="synonym">Euthrips occidentalis</name>
    <dbReference type="NCBI Taxonomy" id="133901"/>
    <lineage>
        <taxon>Eukaryota</taxon>
        <taxon>Metazoa</taxon>
        <taxon>Ecdysozoa</taxon>
        <taxon>Arthropoda</taxon>
        <taxon>Hexapoda</taxon>
        <taxon>Insecta</taxon>
        <taxon>Pterygota</taxon>
        <taxon>Neoptera</taxon>
        <taxon>Paraneoptera</taxon>
        <taxon>Thysanoptera</taxon>
        <taxon>Terebrantia</taxon>
        <taxon>Thripoidea</taxon>
        <taxon>Thripidae</taxon>
        <taxon>Frankliniella</taxon>
    </lineage>
</organism>
<dbReference type="OrthoDB" id="654191at2759"/>
<dbReference type="PROSITE" id="PS00518">
    <property type="entry name" value="ZF_RING_1"/>
    <property type="match status" value="1"/>
</dbReference>
<keyword evidence="1" id="KW-0479">Metal-binding</keyword>
<name>A0A9C6U0K3_FRAOC</name>
<dbReference type="GO" id="GO:0016567">
    <property type="term" value="P:protein ubiquitination"/>
    <property type="evidence" value="ECO:0007669"/>
    <property type="project" value="TreeGrafter"/>
</dbReference>
<dbReference type="AlphaFoldDB" id="A0A9C6U0K3"/>
<evidence type="ECO:0000256" key="3">
    <source>
        <dbReference type="ARBA" id="ARBA00022833"/>
    </source>
</evidence>
<dbReference type="GeneID" id="113205871"/>
<dbReference type="SMART" id="SM00184">
    <property type="entry name" value="RING"/>
    <property type="match status" value="1"/>
</dbReference>
<dbReference type="Pfam" id="PF14634">
    <property type="entry name" value="zf-RING_5"/>
    <property type="match status" value="1"/>
</dbReference>
<dbReference type="GO" id="GO:0061630">
    <property type="term" value="F:ubiquitin protein ligase activity"/>
    <property type="evidence" value="ECO:0007669"/>
    <property type="project" value="TreeGrafter"/>
</dbReference>
<keyword evidence="2 4" id="KW-0863">Zinc-finger</keyword>
<keyword evidence="5" id="KW-0175">Coiled coil</keyword>
<feature type="domain" description="RING-type" evidence="6">
    <location>
        <begin position="65"/>
        <end position="106"/>
    </location>
</feature>
<feature type="coiled-coil region" evidence="5">
    <location>
        <begin position="171"/>
        <end position="208"/>
    </location>
</feature>
<evidence type="ECO:0000256" key="2">
    <source>
        <dbReference type="ARBA" id="ARBA00022771"/>
    </source>
</evidence>
<dbReference type="KEGG" id="foc:113205871"/>
<proteinExistence type="predicted"/>
<sequence length="540" mass="60252">MRIQLSNFSYDAPAPASQQHVLICLTYCSRSYRTSNAITAVFYPQKLSTVFSLRCSRYQRMELQCDICFGQFDLDHHRPKSLPCGHTICRECVQNPAIGRKCPTCRRNLSASPDDLPDNIFVTRLLEHDAAPTGVASRARRMEERARQLQRGAAAGRKLVHLLRQMVPLAVEALNNQLSSSEAQLQQVEEALEQLRQLQQREAAGEENTTAPLQPAVGELQLAVQMEDSLRLLTANKCSVEAEEDAGAAWRAEVQLGPFDHLVRPLLLQLQLDGHLAKVDAVVAAPPPPPPAALYVGPPRLSNLTIDDVKADDIVRSGRRWRNIRTLNNVIGRDSERLLRVVAPQLEELNISVEVGPSVLEEVGRMPSLRRLLVECSDTGDFPDLPLQLEELAISYPSENQMRCVQRMPRLRSLFVGFYFGAPLPLEPAPNDGLLWLGVTYNEQYRESTLSVIRVFAASVQELQVYTPVTKVEDLYYYHPDLGRDLAACGLRALRRLVLERPSSDPCPETDACLVQRQTARGFLSPAVDVLCGSCHRAVL</sequence>
<evidence type="ECO:0000313" key="8">
    <source>
        <dbReference type="RefSeq" id="XP_052125246.1"/>
    </source>
</evidence>
<dbReference type="PANTHER" id="PTHR22791">
    <property type="entry name" value="RING-TYPE DOMAIN-CONTAINING PROTEIN"/>
    <property type="match status" value="1"/>
</dbReference>
<dbReference type="PANTHER" id="PTHR22791:SF6">
    <property type="entry name" value="RING-TYPE DOMAIN-CONTAINING PROTEIN"/>
    <property type="match status" value="1"/>
</dbReference>
<dbReference type="Gene3D" id="3.30.40.10">
    <property type="entry name" value="Zinc/RING finger domain, C3HC4 (zinc finger)"/>
    <property type="match status" value="1"/>
</dbReference>
<accession>A0A9C6U0K3</accession>
<dbReference type="Proteomes" id="UP000504606">
    <property type="component" value="Unplaced"/>
</dbReference>
<keyword evidence="7" id="KW-1185">Reference proteome</keyword>
<dbReference type="InterPro" id="IPR001841">
    <property type="entry name" value="Znf_RING"/>
</dbReference>
<keyword evidence="3" id="KW-0862">Zinc</keyword>
<evidence type="ECO:0000256" key="5">
    <source>
        <dbReference type="SAM" id="Coils"/>
    </source>
</evidence>
<evidence type="ECO:0000259" key="6">
    <source>
        <dbReference type="PROSITE" id="PS50089"/>
    </source>
</evidence>
<dbReference type="GO" id="GO:0008270">
    <property type="term" value="F:zinc ion binding"/>
    <property type="evidence" value="ECO:0007669"/>
    <property type="project" value="UniProtKB-KW"/>
</dbReference>
<protein>
    <submittedName>
        <fullName evidence="8">Uncharacterized protein LOC113205871</fullName>
    </submittedName>
</protein>
<dbReference type="InterPro" id="IPR013083">
    <property type="entry name" value="Znf_RING/FYVE/PHD"/>
</dbReference>
<gene>
    <name evidence="8" type="primary">LOC113205871</name>
</gene>
<dbReference type="InterPro" id="IPR017907">
    <property type="entry name" value="Znf_RING_CS"/>
</dbReference>
<dbReference type="SUPFAM" id="SSF57850">
    <property type="entry name" value="RING/U-box"/>
    <property type="match status" value="1"/>
</dbReference>